<sequence length="186" mass="21001">MKITIFGDSITNGFGMDEGGSSNIIARLIEKKKSGVEVVLHGMNGDDTYGALLRLKYVVEEAADLNFVFFGANDASPYHLIRPWEFQENLLRIVSELGKQKTVLVTPPFYNDDAPMHYSRLSEVQLFRKAMLDLANLKGIQLLDFYQVMINHENTKELLRADGLHFTEAAYLLLADEIVGFLERAN</sequence>
<dbReference type="Proteomes" id="UP000663608">
    <property type="component" value="Chromosome"/>
</dbReference>
<dbReference type="EMBL" id="CP070872">
    <property type="protein sequence ID" value="QSE76418.1"/>
    <property type="molecule type" value="Genomic_DNA"/>
</dbReference>
<dbReference type="Gene3D" id="3.40.50.1110">
    <property type="entry name" value="SGNH hydrolase"/>
    <property type="match status" value="1"/>
</dbReference>
<evidence type="ECO:0000259" key="1">
    <source>
        <dbReference type="Pfam" id="PF13472"/>
    </source>
</evidence>
<dbReference type="SUPFAM" id="SSF52266">
    <property type="entry name" value="SGNH hydrolase"/>
    <property type="match status" value="1"/>
</dbReference>
<dbReference type="Pfam" id="PF13472">
    <property type="entry name" value="Lipase_GDSL_2"/>
    <property type="match status" value="1"/>
</dbReference>
<reference evidence="2 3" key="1">
    <citation type="submission" date="2021-02" db="EMBL/GenBank/DDBJ databases">
        <title>Complete genome sequence of Lactococcus lactis strain K_LL004.</title>
        <authorList>
            <person name="Kim H.B."/>
        </authorList>
    </citation>
    <scope>NUCLEOTIDE SEQUENCE [LARGE SCALE GENOMIC DNA]</scope>
    <source>
        <strain evidence="2 3">K_LL004</strain>
    </source>
</reference>
<dbReference type="KEGG" id="lti:JW886_08125"/>
<name>A0AA45KFI9_9LACT</name>
<dbReference type="AlphaFoldDB" id="A0AA45KFI9"/>
<organism evidence="2 3">
    <name type="scientific">Lactococcus taiwanensis</name>
    <dbReference type="NCBI Taxonomy" id="1151742"/>
    <lineage>
        <taxon>Bacteria</taxon>
        <taxon>Bacillati</taxon>
        <taxon>Bacillota</taxon>
        <taxon>Bacilli</taxon>
        <taxon>Lactobacillales</taxon>
        <taxon>Streptococcaceae</taxon>
        <taxon>Lactococcus</taxon>
    </lineage>
</organism>
<dbReference type="PANTHER" id="PTHR14209">
    <property type="entry name" value="ISOAMYL ACETATE-HYDROLYZING ESTERASE 1"/>
    <property type="match status" value="1"/>
</dbReference>
<dbReference type="InterPro" id="IPR045136">
    <property type="entry name" value="Iah1-like"/>
</dbReference>
<proteinExistence type="predicted"/>
<dbReference type="RefSeq" id="WP_205871815.1">
    <property type="nucleotide sequence ID" value="NZ_CP070872.1"/>
</dbReference>
<keyword evidence="3" id="KW-1185">Reference proteome</keyword>
<protein>
    <submittedName>
        <fullName evidence="2">Esterase</fullName>
    </submittedName>
</protein>
<dbReference type="InterPro" id="IPR013830">
    <property type="entry name" value="SGNH_hydro"/>
</dbReference>
<dbReference type="PANTHER" id="PTHR14209:SF19">
    <property type="entry name" value="ISOAMYL ACETATE-HYDROLYZING ESTERASE 1 HOMOLOG"/>
    <property type="match status" value="1"/>
</dbReference>
<gene>
    <name evidence="2" type="ORF">JW886_08125</name>
</gene>
<evidence type="ECO:0000313" key="2">
    <source>
        <dbReference type="EMBL" id="QSE76418.1"/>
    </source>
</evidence>
<accession>A0AA45KFI9</accession>
<evidence type="ECO:0000313" key="3">
    <source>
        <dbReference type="Proteomes" id="UP000663608"/>
    </source>
</evidence>
<feature type="domain" description="SGNH hydrolase-type esterase" evidence="1">
    <location>
        <begin position="5"/>
        <end position="171"/>
    </location>
</feature>
<dbReference type="InterPro" id="IPR036514">
    <property type="entry name" value="SGNH_hydro_sf"/>
</dbReference>